<accession>A0ABS5P7B3</accession>
<dbReference type="PANTHER" id="PTHR30349">
    <property type="entry name" value="PHAGE INTEGRASE-RELATED"/>
    <property type="match status" value="1"/>
</dbReference>
<evidence type="ECO:0000256" key="1">
    <source>
        <dbReference type="ARBA" id="ARBA00022829"/>
    </source>
</evidence>
<keyword evidence="2" id="KW-0238">DNA-binding</keyword>
<organism evidence="5 6">
    <name type="scientific">Flavobacterium psychroterrae</name>
    <dbReference type="NCBI Taxonomy" id="2133767"/>
    <lineage>
        <taxon>Bacteria</taxon>
        <taxon>Pseudomonadati</taxon>
        <taxon>Bacteroidota</taxon>
        <taxon>Flavobacteriia</taxon>
        <taxon>Flavobacteriales</taxon>
        <taxon>Flavobacteriaceae</taxon>
        <taxon>Flavobacterium</taxon>
    </lineage>
</organism>
<dbReference type="PANTHER" id="PTHR30349:SF81">
    <property type="entry name" value="TYROSINE RECOMBINASE XERC"/>
    <property type="match status" value="1"/>
</dbReference>
<evidence type="ECO:0000256" key="2">
    <source>
        <dbReference type="ARBA" id="ARBA00023125"/>
    </source>
</evidence>
<protein>
    <submittedName>
        <fullName evidence="5">Tyrosine-type recombinase/integrase</fullName>
    </submittedName>
</protein>
<dbReference type="InterPro" id="IPR011010">
    <property type="entry name" value="DNA_brk_join_enz"/>
</dbReference>
<keyword evidence="1" id="KW-0159">Chromosome partition</keyword>
<dbReference type="Pfam" id="PF13102">
    <property type="entry name" value="Phage_int_SAM_5"/>
    <property type="match status" value="1"/>
</dbReference>
<dbReference type="EMBL" id="JAGYVZ010000003">
    <property type="protein sequence ID" value="MBS7230205.1"/>
    <property type="molecule type" value="Genomic_DNA"/>
</dbReference>
<comment type="caution">
    <text evidence="5">The sequence shown here is derived from an EMBL/GenBank/DDBJ whole genome shotgun (WGS) entry which is preliminary data.</text>
</comment>
<keyword evidence="6" id="KW-1185">Reference proteome</keyword>
<evidence type="ECO:0000256" key="3">
    <source>
        <dbReference type="ARBA" id="ARBA00023172"/>
    </source>
</evidence>
<evidence type="ECO:0000259" key="4">
    <source>
        <dbReference type="PROSITE" id="PS51898"/>
    </source>
</evidence>
<dbReference type="InterPro" id="IPR002104">
    <property type="entry name" value="Integrase_catalytic"/>
</dbReference>
<dbReference type="InterPro" id="IPR013762">
    <property type="entry name" value="Integrase-like_cat_sf"/>
</dbReference>
<dbReference type="Gene3D" id="1.10.443.10">
    <property type="entry name" value="Intergrase catalytic core"/>
    <property type="match status" value="1"/>
</dbReference>
<dbReference type="SUPFAM" id="SSF56349">
    <property type="entry name" value="DNA breaking-rejoining enzymes"/>
    <property type="match status" value="1"/>
</dbReference>
<gene>
    <name evidence="5" type="ORF">KHA90_04135</name>
</gene>
<keyword evidence="3" id="KW-0233">DNA recombination</keyword>
<feature type="domain" description="Tyr recombinase" evidence="4">
    <location>
        <begin position="209"/>
        <end position="390"/>
    </location>
</feature>
<dbReference type="PROSITE" id="PS51898">
    <property type="entry name" value="TYR_RECOMBINASE"/>
    <property type="match status" value="1"/>
</dbReference>
<dbReference type="InterPro" id="IPR010998">
    <property type="entry name" value="Integrase_recombinase_N"/>
</dbReference>
<dbReference type="InterPro" id="IPR050090">
    <property type="entry name" value="Tyrosine_recombinase_XerCD"/>
</dbReference>
<dbReference type="Gene3D" id="1.10.150.130">
    <property type="match status" value="1"/>
</dbReference>
<reference evidence="5 6" key="1">
    <citation type="journal article" date="2018" name="Int. J. Syst. Evol. Microbiol.">
        <title>Flavobacterium chryseum sp. nov. and Flavobacterium psychroterrae sp. nov., novel environmental bacteria isolated from Antarctica.</title>
        <authorList>
            <person name="Kralova S."/>
            <person name="Svec P."/>
            <person name="Busse H.J."/>
            <person name="Stankova E."/>
            <person name="Vaczi P."/>
            <person name="Sedlacek I."/>
        </authorList>
    </citation>
    <scope>NUCLEOTIDE SEQUENCE [LARGE SCALE GENOMIC DNA]</scope>
    <source>
        <strain evidence="5 6">CCM 8827</strain>
    </source>
</reference>
<proteinExistence type="predicted"/>
<dbReference type="RefSeq" id="WP_213295729.1">
    <property type="nucleotide sequence ID" value="NZ_JAGYVZ010000003.1"/>
</dbReference>
<evidence type="ECO:0000313" key="6">
    <source>
        <dbReference type="Proteomes" id="UP000722625"/>
    </source>
</evidence>
<dbReference type="CDD" id="cd00397">
    <property type="entry name" value="DNA_BRE_C"/>
    <property type="match status" value="1"/>
</dbReference>
<name>A0ABS5P7B3_9FLAO</name>
<dbReference type="Pfam" id="PF00589">
    <property type="entry name" value="Phage_integrase"/>
    <property type="match status" value="1"/>
</dbReference>
<sequence>MQNSEKSTSSRNKSIAFIDYKPAELKKNKEWMIVYYSKHPVTGLLERQRLRVPCLNSITDRTIHAKRIVLEINNKLADGWSPYMEQTGKNYKTFKEVVSGFLNNLNKQLKDNVLRQDTLRTYNSNLNLFQQFLIEKNIKITFAVEINKNLCTKYLDWVYIDRCNSPRTRNNHLIFIKLFCSFLVNRGVLKENPALGIKPMKAPPKTRQVFPQVIKNRINEKLLSYDNGFFCICMTTYFCFIRNTELGKLKVGMVNLKENSIFLPKEISKNKKDEFITIPSQFLEILKNHIGNGFSQDYLFSSDNFKVGAIQMPIRKIATAWEKVREELNLENKYQFYSFKDTGITDLLNSGVPAIKVRDQARHYDIKITELYTPRNKGCDATIQEANVTF</sequence>
<dbReference type="InterPro" id="IPR025269">
    <property type="entry name" value="SAM-like_dom"/>
</dbReference>
<evidence type="ECO:0000313" key="5">
    <source>
        <dbReference type="EMBL" id="MBS7230205.1"/>
    </source>
</evidence>
<dbReference type="Proteomes" id="UP000722625">
    <property type="component" value="Unassembled WGS sequence"/>
</dbReference>